<accession>A0A3M7SP07</accession>
<dbReference type="EMBL" id="REGN01001050">
    <property type="protein sequence ID" value="RNA37412.1"/>
    <property type="molecule type" value="Genomic_DNA"/>
</dbReference>
<proteinExistence type="predicted"/>
<comment type="caution">
    <text evidence="1">The sequence shown here is derived from an EMBL/GenBank/DDBJ whole genome shotgun (WGS) entry which is preliminary data.</text>
</comment>
<keyword evidence="2" id="KW-1185">Reference proteome</keyword>
<sequence>MEIINRVLIQHIYKTDRKLIDYFLRSKWSKCIDFSHCLTETKVFNNFMFVCSYTYRYIILSNS</sequence>
<protein>
    <submittedName>
        <fullName evidence="1">Uncharacterized protein</fullName>
    </submittedName>
</protein>
<gene>
    <name evidence="1" type="ORF">BpHYR1_036394</name>
</gene>
<dbReference type="AlphaFoldDB" id="A0A3M7SP07"/>
<evidence type="ECO:0000313" key="2">
    <source>
        <dbReference type="Proteomes" id="UP000276133"/>
    </source>
</evidence>
<organism evidence="1 2">
    <name type="scientific">Brachionus plicatilis</name>
    <name type="common">Marine rotifer</name>
    <name type="synonym">Brachionus muelleri</name>
    <dbReference type="NCBI Taxonomy" id="10195"/>
    <lineage>
        <taxon>Eukaryota</taxon>
        <taxon>Metazoa</taxon>
        <taxon>Spiralia</taxon>
        <taxon>Gnathifera</taxon>
        <taxon>Rotifera</taxon>
        <taxon>Eurotatoria</taxon>
        <taxon>Monogononta</taxon>
        <taxon>Pseudotrocha</taxon>
        <taxon>Ploima</taxon>
        <taxon>Brachionidae</taxon>
        <taxon>Brachionus</taxon>
    </lineage>
</organism>
<evidence type="ECO:0000313" key="1">
    <source>
        <dbReference type="EMBL" id="RNA37412.1"/>
    </source>
</evidence>
<reference evidence="1 2" key="1">
    <citation type="journal article" date="2018" name="Sci. Rep.">
        <title>Genomic signatures of local adaptation to the degree of environmental predictability in rotifers.</title>
        <authorList>
            <person name="Franch-Gras L."/>
            <person name="Hahn C."/>
            <person name="Garcia-Roger E.M."/>
            <person name="Carmona M.J."/>
            <person name="Serra M."/>
            <person name="Gomez A."/>
        </authorList>
    </citation>
    <scope>NUCLEOTIDE SEQUENCE [LARGE SCALE GENOMIC DNA]</scope>
    <source>
        <strain evidence="1">HYR1</strain>
    </source>
</reference>
<dbReference type="Proteomes" id="UP000276133">
    <property type="component" value="Unassembled WGS sequence"/>
</dbReference>
<name>A0A3M7SP07_BRAPC</name>